<organism evidence="2 3">
    <name type="scientific">Emergencia timonensis</name>
    <dbReference type="NCBI Taxonomy" id="1776384"/>
    <lineage>
        <taxon>Bacteria</taxon>
        <taxon>Bacillati</taxon>
        <taxon>Bacillota</taxon>
        <taxon>Clostridia</taxon>
        <taxon>Peptostreptococcales</taxon>
        <taxon>Anaerovoracaceae</taxon>
        <taxon>Emergencia</taxon>
    </lineage>
</organism>
<name>A0A415E3L2_9FIRM</name>
<dbReference type="Gene3D" id="3.30.70.100">
    <property type="match status" value="1"/>
</dbReference>
<evidence type="ECO:0000259" key="1">
    <source>
        <dbReference type="Pfam" id="PF07045"/>
    </source>
</evidence>
<gene>
    <name evidence="2" type="ORF">DW099_07340</name>
</gene>
<dbReference type="InterPro" id="IPR011008">
    <property type="entry name" value="Dimeric_a/b-barrel"/>
</dbReference>
<feature type="domain" description="DUF1330" evidence="1">
    <location>
        <begin position="18"/>
        <end position="96"/>
    </location>
</feature>
<dbReference type="Pfam" id="PF07045">
    <property type="entry name" value="DUF1330"/>
    <property type="match status" value="1"/>
</dbReference>
<protein>
    <submittedName>
        <fullName evidence="2">DUF1330 domain-containing protein</fullName>
    </submittedName>
</protein>
<accession>A0A415E3L2</accession>
<dbReference type="PANTHER" id="PTHR41521">
    <property type="match status" value="1"/>
</dbReference>
<evidence type="ECO:0000313" key="2">
    <source>
        <dbReference type="EMBL" id="RHJ88221.1"/>
    </source>
</evidence>
<dbReference type="AlphaFoldDB" id="A0A415E3L2"/>
<evidence type="ECO:0000313" key="3">
    <source>
        <dbReference type="Proteomes" id="UP000284841"/>
    </source>
</evidence>
<reference evidence="2 3" key="1">
    <citation type="submission" date="2018-08" db="EMBL/GenBank/DDBJ databases">
        <title>A genome reference for cultivated species of the human gut microbiota.</title>
        <authorList>
            <person name="Zou Y."/>
            <person name="Xue W."/>
            <person name="Luo G."/>
        </authorList>
    </citation>
    <scope>NUCLEOTIDE SEQUENCE [LARGE SCALE GENOMIC DNA]</scope>
    <source>
        <strain evidence="2 3">AM07-24</strain>
    </source>
</reference>
<keyword evidence="3" id="KW-1185">Reference proteome</keyword>
<sequence>MMVYFAVTIKIEEDRGRGEYDEYICQVKPIVERYGGRYIIRSEQITPLHPDWRPDRFILIEFPTRDAYNHCFDSEEYRKIACKRINSVNSQAIIIEEDVNENL</sequence>
<dbReference type="STRING" id="1776384.GCA_900086585_03805"/>
<dbReference type="PANTHER" id="PTHR41521:SF4">
    <property type="entry name" value="BLR0684 PROTEIN"/>
    <property type="match status" value="1"/>
</dbReference>
<dbReference type="EMBL" id="QRMS01000002">
    <property type="protein sequence ID" value="RHJ88221.1"/>
    <property type="molecule type" value="Genomic_DNA"/>
</dbReference>
<dbReference type="SUPFAM" id="SSF54909">
    <property type="entry name" value="Dimeric alpha+beta barrel"/>
    <property type="match status" value="1"/>
</dbReference>
<dbReference type="OrthoDB" id="9806380at2"/>
<proteinExistence type="predicted"/>
<dbReference type="Proteomes" id="UP000284841">
    <property type="component" value="Unassembled WGS sequence"/>
</dbReference>
<comment type="caution">
    <text evidence="2">The sequence shown here is derived from an EMBL/GenBank/DDBJ whole genome shotgun (WGS) entry which is preliminary data.</text>
</comment>
<dbReference type="InterPro" id="IPR010753">
    <property type="entry name" value="DUF1330"/>
</dbReference>